<name>A0ABQ4I6Z0_9ACTN</name>
<feature type="domain" description="RNA polymerase sigma-70 region 2" evidence="6">
    <location>
        <begin position="30"/>
        <end position="95"/>
    </location>
</feature>
<comment type="similarity">
    <text evidence="1">Belongs to the sigma-70 factor family. ECF subfamily.</text>
</comment>
<dbReference type="InterPro" id="IPR013325">
    <property type="entry name" value="RNA_pol_sigma_r2"/>
</dbReference>
<dbReference type="Gene3D" id="1.10.1740.10">
    <property type="match status" value="1"/>
</dbReference>
<evidence type="ECO:0000256" key="2">
    <source>
        <dbReference type="ARBA" id="ARBA00023015"/>
    </source>
</evidence>
<accession>A0ABQ4I6Z0</accession>
<feature type="domain" description="RNA polymerase sigma factor 70 region 4 type 2" evidence="7">
    <location>
        <begin position="125"/>
        <end position="178"/>
    </location>
</feature>
<keyword evidence="9" id="KW-1185">Reference proteome</keyword>
<dbReference type="SUPFAM" id="SSF88659">
    <property type="entry name" value="Sigma3 and sigma4 domains of RNA polymerase sigma factors"/>
    <property type="match status" value="1"/>
</dbReference>
<dbReference type="InterPro" id="IPR007627">
    <property type="entry name" value="RNA_pol_sigma70_r2"/>
</dbReference>
<dbReference type="EMBL" id="BOPA01000003">
    <property type="protein sequence ID" value="GIJ13670.1"/>
    <property type="molecule type" value="Genomic_DNA"/>
</dbReference>
<dbReference type="Gene3D" id="1.10.10.10">
    <property type="entry name" value="Winged helix-like DNA-binding domain superfamily/Winged helix DNA-binding domain"/>
    <property type="match status" value="1"/>
</dbReference>
<dbReference type="InterPro" id="IPR013249">
    <property type="entry name" value="RNA_pol_sigma70_r4_t2"/>
</dbReference>
<evidence type="ECO:0000256" key="5">
    <source>
        <dbReference type="ARBA" id="ARBA00023163"/>
    </source>
</evidence>
<dbReference type="SUPFAM" id="SSF88946">
    <property type="entry name" value="Sigma2 domain of RNA polymerase sigma factors"/>
    <property type="match status" value="1"/>
</dbReference>
<organism evidence="8 9">
    <name type="scientific">Micromonospora gifhornensis</name>
    <dbReference type="NCBI Taxonomy" id="84594"/>
    <lineage>
        <taxon>Bacteria</taxon>
        <taxon>Bacillati</taxon>
        <taxon>Actinomycetota</taxon>
        <taxon>Actinomycetes</taxon>
        <taxon>Micromonosporales</taxon>
        <taxon>Micromonosporaceae</taxon>
        <taxon>Micromonospora</taxon>
    </lineage>
</organism>
<keyword evidence="5" id="KW-0804">Transcription</keyword>
<dbReference type="InterPro" id="IPR014284">
    <property type="entry name" value="RNA_pol_sigma-70_dom"/>
</dbReference>
<evidence type="ECO:0000256" key="1">
    <source>
        <dbReference type="ARBA" id="ARBA00010641"/>
    </source>
</evidence>
<dbReference type="Pfam" id="PF08281">
    <property type="entry name" value="Sigma70_r4_2"/>
    <property type="match status" value="1"/>
</dbReference>
<dbReference type="InterPro" id="IPR039425">
    <property type="entry name" value="RNA_pol_sigma-70-like"/>
</dbReference>
<evidence type="ECO:0000313" key="8">
    <source>
        <dbReference type="EMBL" id="GIJ13670.1"/>
    </source>
</evidence>
<proteinExistence type="inferred from homology"/>
<protein>
    <submittedName>
        <fullName evidence="8">DNA-directed RNA polymerase sigma-70 factor</fullName>
    </submittedName>
</protein>
<evidence type="ECO:0000256" key="3">
    <source>
        <dbReference type="ARBA" id="ARBA00023082"/>
    </source>
</evidence>
<evidence type="ECO:0000259" key="6">
    <source>
        <dbReference type="Pfam" id="PF04542"/>
    </source>
</evidence>
<keyword evidence="4" id="KW-0238">DNA-binding</keyword>
<sequence length="315" mass="34771">MTTATTGDLSDVALVRAAQAGDVGCLGLLLARHTAAMRAVALSVCGHRPEAEDAVQEASLIALRRIGDLRDPAAVGPWLRTIVRNVGRLQFRAQREVPVDQLELVASPAVGSDPERIVERTAHADWLWTAMHELSPNLRLVTMLRYFTEVTAYDQIAALCGVPIGTVRSRLHQARAKLTDALLATADAVHDDVAVLTRRRRAEAEEMLWSGRHGSFARTLAKTWSPAVQTWWSDGRRTNGIDPLARTMYADVHDGVVYRLANIVAARDVVILETDLINPPEDPFHCPPSAVWVQSLEADRVSRLRVFHPDRAKVR</sequence>
<dbReference type="Pfam" id="PF04542">
    <property type="entry name" value="Sigma70_r2"/>
    <property type="match status" value="1"/>
</dbReference>
<dbReference type="InterPro" id="IPR013324">
    <property type="entry name" value="RNA_pol_sigma_r3/r4-like"/>
</dbReference>
<dbReference type="Proteomes" id="UP000647860">
    <property type="component" value="Unassembled WGS sequence"/>
</dbReference>
<evidence type="ECO:0000259" key="7">
    <source>
        <dbReference type="Pfam" id="PF08281"/>
    </source>
</evidence>
<dbReference type="InterPro" id="IPR036388">
    <property type="entry name" value="WH-like_DNA-bd_sf"/>
</dbReference>
<dbReference type="PANTHER" id="PTHR43133">
    <property type="entry name" value="RNA POLYMERASE ECF-TYPE SIGMA FACTO"/>
    <property type="match status" value="1"/>
</dbReference>
<keyword evidence="8" id="KW-0240">DNA-directed RNA polymerase</keyword>
<evidence type="ECO:0000313" key="9">
    <source>
        <dbReference type="Proteomes" id="UP000647860"/>
    </source>
</evidence>
<reference evidence="8 9" key="1">
    <citation type="submission" date="2021-01" db="EMBL/GenBank/DDBJ databases">
        <title>Whole genome shotgun sequence of Verrucosispora gifhornensis NBRC 16317.</title>
        <authorList>
            <person name="Komaki H."/>
            <person name="Tamura T."/>
        </authorList>
    </citation>
    <scope>NUCLEOTIDE SEQUENCE [LARGE SCALE GENOMIC DNA]</scope>
    <source>
        <strain evidence="8 9">NBRC 16317</strain>
    </source>
</reference>
<evidence type="ECO:0000256" key="4">
    <source>
        <dbReference type="ARBA" id="ARBA00023125"/>
    </source>
</evidence>
<dbReference type="CDD" id="cd06171">
    <property type="entry name" value="Sigma70_r4"/>
    <property type="match status" value="1"/>
</dbReference>
<keyword evidence="3" id="KW-0731">Sigma factor</keyword>
<dbReference type="NCBIfam" id="TIGR02937">
    <property type="entry name" value="sigma70-ECF"/>
    <property type="match status" value="1"/>
</dbReference>
<comment type="caution">
    <text evidence="8">The sequence shown here is derived from an EMBL/GenBank/DDBJ whole genome shotgun (WGS) entry which is preliminary data.</text>
</comment>
<keyword evidence="2" id="KW-0805">Transcription regulation</keyword>
<gene>
    <name evidence="8" type="ORF">Vgi01_03540</name>
</gene>
<dbReference type="GO" id="GO:0000428">
    <property type="term" value="C:DNA-directed RNA polymerase complex"/>
    <property type="evidence" value="ECO:0007669"/>
    <property type="project" value="UniProtKB-KW"/>
</dbReference>
<dbReference type="RefSeq" id="WP_239088755.1">
    <property type="nucleotide sequence ID" value="NZ_BAAAGZ010000075.1"/>
</dbReference>
<dbReference type="PANTHER" id="PTHR43133:SF8">
    <property type="entry name" value="RNA POLYMERASE SIGMA FACTOR HI_1459-RELATED"/>
    <property type="match status" value="1"/>
</dbReference>